<dbReference type="RefSeq" id="WP_016201821.1">
    <property type="nucleotide sequence ID" value="NZ_JABBPK010000001.1"/>
</dbReference>
<dbReference type="NCBIfam" id="TIGR02872">
    <property type="entry name" value="spore_ytvI"/>
    <property type="match status" value="1"/>
</dbReference>
<evidence type="ECO:0000256" key="2">
    <source>
        <dbReference type="ARBA" id="ARBA00009773"/>
    </source>
</evidence>
<dbReference type="Proteomes" id="UP000588491">
    <property type="component" value="Unassembled WGS sequence"/>
</dbReference>
<keyword evidence="5 6" id="KW-0472">Membrane</keyword>
<feature type="transmembrane region" description="Helical" evidence="6">
    <location>
        <begin position="161"/>
        <end position="189"/>
    </location>
</feature>
<accession>A0A7Y0PPR8</accession>
<evidence type="ECO:0000256" key="6">
    <source>
        <dbReference type="SAM" id="Phobius"/>
    </source>
</evidence>
<evidence type="ECO:0000256" key="4">
    <source>
        <dbReference type="ARBA" id="ARBA00022989"/>
    </source>
</evidence>
<evidence type="ECO:0000256" key="5">
    <source>
        <dbReference type="ARBA" id="ARBA00023136"/>
    </source>
</evidence>
<dbReference type="GO" id="GO:0055085">
    <property type="term" value="P:transmembrane transport"/>
    <property type="evidence" value="ECO:0007669"/>
    <property type="project" value="TreeGrafter"/>
</dbReference>
<gene>
    <name evidence="7" type="primary">ytvI</name>
    <name evidence="7" type="ORF">HHU08_17450</name>
</gene>
<feature type="transmembrane region" description="Helical" evidence="6">
    <location>
        <begin position="62"/>
        <end position="85"/>
    </location>
</feature>
<sequence length="374" mass="41768">MNYTYLNRTIRFIVVIVATILLFVSFFYLSKVTYPFIIGFLIAFLMNPLVNFLQFKCKLPRAFAVILSILLILSVFAGLVSLLIAEIVAGAAYLGEVVPKHIDIIIRYIEDLFAAQIIPLYNKISQTFNNLGTGQQDTIMTNINKVGEQVGNVMGDFLQSFFLNIPIILSWFPNAASVLIFSLLATFFISKDWVRLSLKFGKFFPSKWLNSGKTVFFELKKALLGFIKAQLTLVSITTVIILIGLLILRVDYAITIALLTGIVDIIPYLGTGLIFVPWIIYEIITGQIVLAIGLSVLYIVVLVQRQIMEPKILSSNIGLDPLATLIALFVGFKLFGFIGLIIGPVSLVIVTTLHRANVFQDIWKFIKGESEIPK</sequence>
<reference evidence="7 8" key="1">
    <citation type="submission" date="2020-04" db="EMBL/GenBank/DDBJ databases">
        <title>Bacillus sp. UniB3 isolated from commercial digestive syrup.</title>
        <authorList>
            <person name="Thorat V."/>
            <person name="Kirdat K."/>
            <person name="Tiwarekar B."/>
            <person name="Yadav A."/>
        </authorList>
    </citation>
    <scope>NUCLEOTIDE SEQUENCE [LARGE SCALE GENOMIC DNA]</scope>
    <source>
        <strain evidence="7 8">UniB3</strain>
    </source>
</reference>
<comment type="similarity">
    <text evidence="2">Belongs to the autoinducer-2 exporter (AI-2E) (TC 2.A.86) family.</text>
</comment>
<feature type="transmembrane region" description="Helical" evidence="6">
    <location>
        <begin position="229"/>
        <end position="248"/>
    </location>
</feature>
<feature type="transmembrane region" description="Helical" evidence="6">
    <location>
        <begin position="36"/>
        <end position="55"/>
    </location>
</feature>
<comment type="subcellular location">
    <subcellularLocation>
        <location evidence="1">Membrane</location>
        <topology evidence="1">Multi-pass membrane protein</topology>
    </subcellularLocation>
</comment>
<feature type="transmembrane region" description="Helical" evidence="6">
    <location>
        <begin position="283"/>
        <end position="303"/>
    </location>
</feature>
<dbReference type="EMBL" id="JABBPK010000001">
    <property type="protein sequence ID" value="NMO78769.1"/>
    <property type="molecule type" value="Genomic_DNA"/>
</dbReference>
<dbReference type="PANTHER" id="PTHR21716">
    <property type="entry name" value="TRANSMEMBRANE PROTEIN"/>
    <property type="match status" value="1"/>
</dbReference>
<name>A0A7Y0PPR8_9BACI</name>
<evidence type="ECO:0000313" key="8">
    <source>
        <dbReference type="Proteomes" id="UP000588491"/>
    </source>
</evidence>
<dbReference type="InterPro" id="IPR014227">
    <property type="entry name" value="YtvI-like"/>
</dbReference>
<organism evidence="7 8">
    <name type="scientific">Niallia alba</name>
    <dbReference type="NCBI Taxonomy" id="2729105"/>
    <lineage>
        <taxon>Bacteria</taxon>
        <taxon>Bacillati</taxon>
        <taxon>Bacillota</taxon>
        <taxon>Bacilli</taxon>
        <taxon>Bacillales</taxon>
        <taxon>Bacillaceae</taxon>
        <taxon>Niallia</taxon>
    </lineage>
</organism>
<dbReference type="InterPro" id="IPR002549">
    <property type="entry name" value="AI-2E-like"/>
</dbReference>
<evidence type="ECO:0000256" key="3">
    <source>
        <dbReference type="ARBA" id="ARBA00022692"/>
    </source>
</evidence>
<dbReference type="PANTHER" id="PTHR21716:SF68">
    <property type="entry name" value="TRANSPORT PROTEIN YTVI-RELATED"/>
    <property type="match status" value="1"/>
</dbReference>
<keyword evidence="4 6" id="KW-1133">Transmembrane helix</keyword>
<keyword evidence="3 6" id="KW-0812">Transmembrane</keyword>
<feature type="transmembrane region" description="Helical" evidence="6">
    <location>
        <begin position="323"/>
        <end position="350"/>
    </location>
</feature>
<feature type="transmembrane region" description="Helical" evidence="6">
    <location>
        <begin position="12"/>
        <end position="30"/>
    </location>
</feature>
<dbReference type="GO" id="GO:0016020">
    <property type="term" value="C:membrane"/>
    <property type="evidence" value="ECO:0007669"/>
    <property type="project" value="UniProtKB-SubCell"/>
</dbReference>
<dbReference type="AlphaFoldDB" id="A0A7Y0PPR8"/>
<protein>
    <submittedName>
        <fullName evidence="7">Sporulation integral membrane protein YtvI</fullName>
    </submittedName>
</protein>
<evidence type="ECO:0000256" key="1">
    <source>
        <dbReference type="ARBA" id="ARBA00004141"/>
    </source>
</evidence>
<keyword evidence="8" id="KW-1185">Reference proteome</keyword>
<evidence type="ECO:0000313" key="7">
    <source>
        <dbReference type="EMBL" id="NMO78769.1"/>
    </source>
</evidence>
<proteinExistence type="inferred from homology"/>
<dbReference type="Pfam" id="PF01594">
    <property type="entry name" value="AI-2E_transport"/>
    <property type="match status" value="1"/>
</dbReference>
<comment type="caution">
    <text evidence="7">The sequence shown here is derived from an EMBL/GenBank/DDBJ whole genome shotgun (WGS) entry which is preliminary data.</text>
</comment>
<feature type="transmembrane region" description="Helical" evidence="6">
    <location>
        <begin position="254"/>
        <end position="276"/>
    </location>
</feature>